<accession>A0A3A1U6T3</accession>
<evidence type="ECO:0000256" key="1">
    <source>
        <dbReference type="SAM" id="Phobius"/>
    </source>
</evidence>
<gene>
    <name evidence="2" type="ORF">D1781_07345</name>
</gene>
<sequence length="178" mass="19213">MAEDHEDADPTDGRDETATERLDRNWNALLQELRVVQTGTQLLTGFLLTVAFQQTFRDLEDWQRVLYLVAVSLAVLSTVCALMPVALHRALFRRRAMRTLVAWGDRMARLGMAFTGLAIAAALALVFSVATGAAGAIAVAVIGVVVIALAWAVLPIGLRRRAGEPHDPDGPGRGSQRG</sequence>
<keyword evidence="1" id="KW-0472">Membrane</keyword>
<keyword evidence="1" id="KW-1133">Transmembrane helix</keyword>
<dbReference type="RefSeq" id="WP_119481529.1">
    <property type="nucleotide sequence ID" value="NZ_QXTG01000001.1"/>
</dbReference>
<dbReference type="InterPro" id="IPR046291">
    <property type="entry name" value="DUF6328"/>
</dbReference>
<keyword evidence="1" id="KW-0812">Transmembrane</keyword>
<feature type="transmembrane region" description="Helical" evidence="1">
    <location>
        <begin position="108"/>
        <end position="127"/>
    </location>
</feature>
<keyword evidence="3" id="KW-1185">Reference proteome</keyword>
<dbReference type="OrthoDB" id="3625784at2"/>
<proteinExistence type="predicted"/>
<feature type="transmembrane region" description="Helical" evidence="1">
    <location>
        <begin position="133"/>
        <end position="154"/>
    </location>
</feature>
<protein>
    <submittedName>
        <fullName evidence="2">Sodium:proton antiporter</fullName>
    </submittedName>
</protein>
<dbReference type="EMBL" id="QXTG01000001">
    <property type="protein sequence ID" value="RIX31167.1"/>
    <property type="molecule type" value="Genomic_DNA"/>
</dbReference>
<comment type="caution">
    <text evidence="2">The sequence shown here is derived from an EMBL/GenBank/DDBJ whole genome shotgun (WGS) entry which is preliminary data.</text>
</comment>
<dbReference type="Proteomes" id="UP000265742">
    <property type="component" value="Unassembled WGS sequence"/>
</dbReference>
<reference evidence="3" key="1">
    <citation type="submission" date="2018-09" db="EMBL/GenBank/DDBJ databases">
        <authorList>
            <person name="Kim I."/>
        </authorList>
    </citation>
    <scope>NUCLEOTIDE SEQUENCE [LARGE SCALE GENOMIC DNA]</scope>
    <source>
        <strain evidence="3">DD4a</strain>
    </source>
</reference>
<feature type="transmembrane region" description="Helical" evidence="1">
    <location>
        <begin position="65"/>
        <end position="87"/>
    </location>
</feature>
<organism evidence="2 3">
    <name type="scientific">Amnibacterium setariae</name>
    <dbReference type="NCBI Taxonomy" id="2306585"/>
    <lineage>
        <taxon>Bacteria</taxon>
        <taxon>Bacillati</taxon>
        <taxon>Actinomycetota</taxon>
        <taxon>Actinomycetes</taxon>
        <taxon>Micrococcales</taxon>
        <taxon>Microbacteriaceae</taxon>
        <taxon>Amnibacterium</taxon>
    </lineage>
</organism>
<dbReference type="Pfam" id="PF19853">
    <property type="entry name" value="DUF6328"/>
    <property type="match status" value="1"/>
</dbReference>
<evidence type="ECO:0000313" key="2">
    <source>
        <dbReference type="EMBL" id="RIX31167.1"/>
    </source>
</evidence>
<dbReference type="AlphaFoldDB" id="A0A3A1U6T3"/>
<evidence type="ECO:0000313" key="3">
    <source>
        <dbReference type="Proteomes" id="UP000265742"/>
    </source>
</evidence>
<name>A0A3A1U6T3_9MICO</name>